<dbReference type="Pfam" id="PF00275">
    <property type="entry name" value="EPSP_synthase"/>
    <property type="match status" value="1"/>
</dbReference>
<evidence type="ECO:0000256" key="2">
    <source>
        <dbReference type="ARBA" id="ARBA00004752"/>
    </source>
</evidence>
<evidence type="ECO:0000256" key="8">
    <source>
        <dbReference type="ARBA" id="ARBA00023306"/>
    </source>
</evidence>
<evidence type="ECO:0000256" key="1">
    <source>
        <dbReference type="ARBA" id="ARBA00004496"/>
    </source>
</evidence>
<feature type="domain" description="Enolpyruvate transferase" evidence="16">
    <location>
        <begin position="19"/>
        <end position="414"/>
    </location>
</feature>
<evidence type="ECO:0000256" key="7">
    <source>
        <dbReference type="ARBA" id="ARBA00022984"/>
    </source>
</evidence>
<dbReference type="InterPro" id="IPR001986">
    <property type="entry name" value="Enolpyruvate_Tfrase_dom"/>
</dbReference>
<comment type="caution">
    <text evidence="17">The sequence shown here is derived from an EMBL/GenBank/DDBJ whole genome shotgun (WGS) entry which is preliminary data.</text>
</comment>
<dbReference type="GO" id="GO:0009252">
    <property type="term" value="P:peptidoglycan biosynthetic process"/>
    <property type="evidence" value="ECO:0007669"/>
    <property type="project" value="UniProtKB-KW"/>
</dbReference>
<dbReference type="GO" id="GO:0005737">
    <property type="term" value="C:cytoplasm"/>
    <property type="evidence" value="ECO:0007669"/>
    <property type="project" value="UniProtKB-SubCell"/>
</dbReference>
<evidence type="ECO:0000256" key="6">
    <source>
        <dbReference type="ARBA" id="ARBA00022960"/>
    </source>
</evidence>
<evidence type="ECO:0000256" key="15">
    <source>
        <dbReference type="ARBA" id="ARBA00047527"/>
    </source>
</evidence>
<dbReference type="GO" id="GO:0008360">
    <property type="term" value="P:regulation of cell shape"/>
    <property type="evidence" value="ECO:0007669"/>
    <property type="project" value="UniProtKB-KW"/>
</dbReference>
<dbReference type="HOGENOM" id="CLU_027387_0_0_9"/>
<keyword evidence="9" id="KW-0961">Cell wall biogenesis/degradation</keyword>
<evidence type="ECO:0000256" key="3">
    <source>
        <dbReference type="ARBA" id="ARBA00022490"/>
    </source>
</evidence>
<evidence type="ECO:0000256" key="10">
    <source>
        <dbReference type="ARBA" id="ARBA00038367"/>
    </source>
</evidence>
<comment type="similarity">
    <text evidence="10">Belongs to the EPSP synthase family. MurA subfamily.</text>
</comment>
<dbReference type="Proteomes" id="UP000005945">
    <property type="component" value="Unassembled WGS sequence"/>
</dbReference>
<evidence type="ECO:0000313" key="18">
    <source>
        <dbReference type="Proteomes" id="UP000005945"/>
    </source>
</evidence>
<dbReference type="PANTHER" id="PTHR43783:SF1">
    <property type="entry name" value="UDP-N-ACETYLGLUCOSAMINE 1-CARBOXYVINYLTRANSFERASE"/>
    <property type="match status" value="1"/>
</dbReference>
<dbReference type="NCBIfam" id="NF006873">
    <property type="entry name" value="PRK09369.1"/>
    <property type="match status" value="1"/>
</dbReference>
<evidence type="ECO:0000313" key="17">
    <source>
        <dbReference type="EMBL" id="EDP20794.1"/>
    </source>
</evidence>
<dbReference type="EC" id="2.5.1.7" evidence="11"/>
<evidence type="ECO:0000259" key="16">
    <source>
        <dbReference type="Pfam" id="PF00275"/>
    </source>
</evidence>
<evidence type="ECO:0000256" key="13">
    <source>
        <dbReference type="ARBA" id="ARBA00042443"/>
    </source>
</evidence>
<keyword evidence="6" id="KW-0133">Cell shape</keyword>
<evidence type="ECO:0000256" key="11">
    <source>
        <dbReference type="ARBA" id="ARBA00039108"/>
    </source>
</evidence>
<evidence type="ECO:0000256" key="14">
    <source>
        <dbReference type="ARBA" id="ARBA00042842"/>
    </source>
</evidence>
<keyword evidence="8" id="KW-0131">Cell cycle</keyword>
<comment type="pathway">
    <text evidence="2">Cell wall biogenesis; peptidoglycan biosynthesis.</text>
</comment>
<reference evidence="17 18" key="1">
    <citation type="submission" date="2007-09" db="EMBL/GenBank/DDBJ databases">
        <title>Draft genome sequence of Faecalibacterium prausnitzii M21/2.</title>
        <authorList>
            <person name="Sudarsanam P."/>
            <person name="Ley R."/>
            <person name="Guruge J."/>
            <person name="Turnbaugh P.J."/>
            <person name="Mahowald M."/>
            <person name="Liep D."/>
            <person name="Gordon J."/>
        </authorList>
    </citation>
    <scope>NUCLEOTIDE SEQUENCE [LARGE SCALE GENOMIC DNA]</scope>
    <source>
        <strain evidence="17 18">M21/2</strain>
    </source>
</reference>
<comment type="subcellular location">
    <subcellularLocation>
        <location evidence="1">Cytoplasm</location>
    </subcellularLocation>
</comment>
<dbReference type="AlphaFoldDB" id="A8SD46"/>
<keyword evidence="4" id="KW-0132">Cell division</keyword>
<protein>
    <recommendedName>
        <fullName evidence="12">UDP-N-acetylglucosamine 1-carboxyvinyltransferase</fullName>
        <ecNumber evidence="11">2.5.1.7</ecNumber>
    </recommendedName>
    <alternativeName>
        <fullName evidence="13">Enoylpyruvate transferase</fullName>
    </alternativeName>
    <alternativeName>
        <fullName evidence="14">UDP-N-acetylglucosamine enolpyruvyl transferase</fullName>
    </alternativeName>
</protein>
<dbReference type="InterPro" id="IPR036968">
    <property type="entry name" value="Enolpyruvate_Tfrase_sf"/>
</dbReference>
<comment type="catalytic activity">
    <reaction evidence="15">
        <text>phosphoenolpyruvate + UDP-N-acetyl-alpha-D-glucosamine = UDP-N-acetyl-3-O-(1-carboxyvinyl)-alpha-D-glucosamine + phosphate</text>
        <dbReference type="Rhea" id="RHEA:18681"/>
        <dbReference type="ChEBI" id="CHEBI:43474"/>
        <dbReference type="ChEBI" id="CHEBI:57705"/>
        <dbReference type="ChEBI" id="CHEBI:58702"/>
        <dbReference type="ChEBI" id="CHEBI:68483"/>
        <dbReference type="EC" id="2.5.1.7"/>
    </reaction>
</comment>
<dbReference type="GO" id="GO:0008760">
    <property type="term" value="F:UDP-N-acetylglucosamine 1-carboxyvinyltransferase activity"/>
    <property type="evidence" value="ECO:0007669"/>
    <property type="project" value="UniProtKB-EC"/>
</dbReference>
<evidence type="ECO:0000256" key="4">
    <source>
        <dbReference type="ARBA" id="ARBA00022618"/>
    </source>
</evidence>
<keyword evidence="3" id="KW-0963">Cytoplasm</keyword>
<name>A8SD46_9FIRM</name>
<sequence>MGYLLQNGGLGMAGDWIITGGRPLQGRVEVPAAKNSVLPLLAASLLCSGPVRLQNVPRLTDVEDCLALLRGVGCTAGWQGAELAVQGQPMRTDLAPEAAGRMRASILFCAPLLARLGRVSTVLPGGCRIGARPIDLHLQGLAQMGVRQLPAAPGQLTLYAPAGLRGAEICLSFPSVGATETLLLAAATAQGQTVLHGAAKEPEIADLAAFLNACGGCVEGAGTDTIRVQGRRCLAGCTFMPVADRIIASTLACAAAAAGGRVELAGCAPGLYAPLLEILEQMGCTVERARDAAAISRFGALRGAGNVHTAPYPGLATDAAPLLAAVMLYAQGESRLQDRVFENRFACAEGFAALGANVRVAERTLYVQPGGTLRGAKLTAPDLRGGAALALAALAARGSSRLGGVEFVRRGYADLDRLLAGLGAQIWQEIPARSGVVKKTPTKKQFCLAIGAKK</sequence>
<dbReference type="InterPro" id="IPR050068">
    <property type="entry name" value="MurA_subfamily"/>
</dbReference>
<keyword evidence="7" id="KW-0573">Peptidoglycan synthesis</keyword>
<dbReference type="SUPFAM" id="SSF55205">
    <property type="entry name" value="EPT/RTPC-like"/>
    <property type="match status" value="1"/>
</dbReference>
<gene>
    <name evidence="17" type="ORF">FAEPRAM212_02119</name>
</gene>
<organism evidence="17 18">
    <name type="scientific">Faecalibacterium prausnitzii M21/2</name>
    <dbReference type="NCBI Taxonomy" id="411485"/>
    <lineage>
        <taxon>Bacteria</taxon>
        <taxon>Bacillati</taxon>
        <taxon>Bacillota</taxon>
        <taxon>Clostridia</taxon>
        <taxon>Eubacteriales</taxon>
        <taxon>Oscillospiraceae</taxon>
        <taxon>Faecalibacterium</taxon>
    </lineage>
</organism>
<dbReference type="EMBL" id="ABED02000028">
    <property type="protein sequence ID" value="EDP20794.1"/>
    <property type="molecule type" value="Genomic_DNA"/>
</dbReference>
<reference evidence="17 18" key="2">
    <citation type="submission" date="2007-09" db="EMBL/GenBank/DDBJ databases">
        <authorList>
            <person name="Fulton L."/>
            <person name="Clifton S."/>
            <person name="Fulton B."/>
            <person name="Xu J."/>
            <person name="Minx P."/>
            <person name="Pepin K.H."/>
            <person name="Johnson M."/>
            <person name="Thiruvilangam P."/>
            <person name="Bhonagiri V."/>
            <person name="Nash W.E."/>
            <person name="Mardis E.R."/>
            <person name="Wilson R.K."/>
        </authorList>
    </citation>
    <scope>NUCLEOTIDE SEQUENCE [LARGE SCALE GENOMIC DNA]</scope>
    <source>
        <strain evidence="17 18">M21/2</strain>
    </source>
</reference>
<dbReference type="Gene3D" id="3.65.10.10">
    <property type="entry name" value="Enolpyruvate transferase domain"/>
    <property type="match status" value="2"/>
</dbReference>
<proteinExistence type="inferred from homology"/>
<evidence type="ECO:0000256" key="12">
    <source>
        <dbReference type="ARBA" id="ARBA00039754"/>
    </source>
</evidence>
<dbReference type="PANTHER" id="PTHR43783">
    <property type="entry name" value="UDP-N-ACETYLGLUCOSAMINE 1-CARBOXYVINYLTRANSFERASE"/>
    <property type="match status" value="1"/>
</dbReference>
<accession>A8SD46</accession>
<dbReference type="InterPro" id="IPR013792">
    <property type="entry name" value="RNA3'P_cycl/enolpyr_Trfase_a/b"/>
</dbReference>
<evidence type="ECO:0000256" key="9">
    <source>
        <dbReference type="ARBA" id="ARBA00023316"/>
    </source>
</evidence>
<evidence type="ECO:0000256" key="5">
    <source>
        <dbReference type="ARBA" id="ARBA00022679"/>
    </source>
</evidence>
<dbReference type="GO" id="GO:0071555">
    <property type="term" value="P:cell wall organization"/>
    <property type="evidence" value="ECO:0007669"/>
    <property type="project" value="UniProtKB-KW"/>
</dbReference>
<dbReference type="GO" id="GO:0051301">
    <property type="term" value="P:cell division"/>
    <property type="evidence" value="ECO:0007669"/>
    <property type="project" value="UniProtKB-KW"/>
</dbReference>
<keyword evidence="5 17" id="KW-0808">Transferase</keyword>